<organism evidence="1">
    <name type="scientific">Ixodes ricinus</name>
    <name type="common">Common tick</name>
    <name type="synonym">Acarus ricinus</name>
    <dbReference type="NCBI Taxonomy" id="34613"/>
    <lineage>
        <taxon>Eukaryota</taxon>
        <taxon>Metazoa</taxon>
        <taxon>Ecdysozoa</taxon>
        <taxon>Arthropoda</taxon>
        <taxon>Chelicerata</taxon>
        <taxon>Arachnida</taxon>
        <taxon>Acari</taxon>
        <taxon>Parasitiformes</taxon>
        <taxon>Ixodida</taxon>
        <taxon>Ixodoidea</taxon>
        <taxon>Ixodidae</taxon>
        <taxon>Ixodinae</taxon>
        <taxon>Ixodes</taxon>
    </lineage>
</organism>
<evidence type="ECO:0000313" key="1">
    <source>
        <dbReference type="EMBL" id="MXU91248.1"/>
    </source>
</evidence>
<sequence length="121" mass="14150">MTSSGLLLLLFFFGMWSFFYLASLQPMPRVDRLEKFYFWEAFAPVSEKFSLLRSMHSFEELHTKDISSLPFVSVFFLNVNPPKLSAHPSELQVSSEVRPSGRIHLLEFKVLHLRCKLFFSL</sequence>
<accession>A0A6B0UPD3</accession>
<dbReference type="AlphaFoldDB" id="A0A6B0UPD3"/>
<dbReference type="EMBL" id="GIFC01009165">
    <property type="protein sequence ID" value="MXU91248.1"/>
    <property type="molecule type" value="Transcribed_RNA"/>
</dbReference>
<proteinExistence type="predicted"/>
<protein>
    <submittedName>
        <fullName evidence="1">Putative secreted protein</fullName>
    </submittedName>
</protein>
<name>A0A6B0UPD3_IXORI</name>
<reference evidence="1" key="1">
    <citation type="submission" date="2019-12" db="EMBL/GenBank/DDBJ databases">
        <title>An insight into the sialome of adult female Ixodes ricinus ticks feeding for 6 days.</title>
        <authorList>
            <person name="Perner J."/>
            <person name="Ribeiro J.M.C."/>
        </authorList>
    </citation>
    <scope>NUCLEOTIDE SEQUENCE</scope>
    <source>
        <strain evidence="1">Semi-engorged</strain>
        <tissue evidence="1">Salivary glands</tissue>
    </source>
</reference>